<sequence>NYQKNRYIAACALLILKSQTTAALELAQNTNRYIAACALLILKSQTTAALELAQNTVQRTLLIQKRCKRANPEKLKIMATKYGDFNRWSTSLKSLMARLDDLNGVYEHKLCLTIATNHESPQIHLYGDKELVRSVVRSNLLEQMELSDDCSTVIQFPLTGDLAGDVDPN</sequence>
<gene>
    <name evidence="1" type="primary">WBGene00093814</name>
</gene>
<evidence type="ECO:0000313" key="2">
    <source>
        <dbReference type="Proteomes" id="UP000005239"/>
    </source>
</evidence>
<dbReference type="Proteomes" id="UP000005239">
    <property type="component" value="Unassembled WGS sequence"/>
</dbReference>
<evidence type="ECO:0000313" key="1">
    <source>
        <dbReference type="EnsemblMetazoa" id="PPA04260.1"/>
    </source>
</evidence>
<accession>A0A8R1U612</accession>
<dbReference type="AlphaFoldDB" id="A0A2A6BNE2"/>
<reference evidence="1" key="2">
    <citation type="submission" date="2022-06" db="UniProtKB">
        <authorList>
            <consortium name="EnsemblMetazoa"/>
        </authorList>
    </citation>
    <scope>IDENTIFICATION</scope>
    <source>
        <strain evidence="1">PS312</strain>
    </source>
</reference>
<protein>
    <submittedName>
        <fullName evidence="1">Uncharacterized protein</fullName>
    </submittedName>
</protein>
<dbReference type="EnsemblMetazoa" id="PPA04260.1">
    <property type="protein sequence ID" value="PPA04260.1"/>
    <property type="gene ID" value="WBGene00093814"/>
</dbReference>
<name>A0A2A6BNE2_PRIPA</name>
<accession>A0A2A6BNE2</accession>
<dbReference type="PANTHER" id="PTHR34305">
    <property type="entry name" value="EXPRESSED PROTEIN"/>
    <property type="match status" value="1"/>
</dbReference>
<proteinExistence type="predicted"/>
<reference evidence="2" key="1">
    <citation type="journal article" date="2008" name="Nat. Genet.">
        <title>The Pristionchus pacificus genome provides a unique perspective on nematode lifestyle and parasitism.</title>
        <authorList>
            <person name="Dieterich C."/>
            <person name="Clifton S.W."/>
            <person name="Schuster L.N."/>
            <person name="Chinwalla A."/>
            <person name="Delehaunty K."/>
            <person name="Dinkelacker I."/>
            <person name="Fulton L."/>
            <person name="Fulton R."/>
            <person name="Godfrey J."/>
            <person name="Minx P."/>
            <person name="Mitreva M."/>
            <person name="Roeseler W."/>
            <person name="Tian H."/>
            <person name="Witte H."/>
            <person name="Yang S.P."/>
            <person name="Wilson R.K."/>
            <person name="Sommer R.J."/>
        </authorList>
    </citation>
    <scope>NUCLEOTIDE SEQUENCE [LARGE SCALE GENOMIC DNA]</scope>
    <source>
        <strain evidence="2">PS312</strain>
    </source>
</reference>
<keyword evidence="2" id="KW-1185">Reference proteome</keyword>
<dbReference type="PANTHER" id="PTHR34305:SF1">
    <property type="entry name" value="SWIM-TYPE DOMAIN-CONTAINING PROTEIN"/>
    <property type="match status" value="1"/>
</dbReference>
<organism evidence="1 2">
    <name type="scientific">Pristionchus pacificus</name>
    <name type="common">Parasitic nematode worm</name>
    <dbReference type="NCBI Taxonomy" id="54126"/>
    <lineage>
        <taxon>Eukaryota</taxon>
        <taxon>Metazoa</taxon>
        <taxon>Ecdysozoa</taxon>
        <taxon>Nematoda</taxon>
        <taxon>Chromadorea</taxon>
        <taxon>Rhabditida</taxon>
        <taxon>Rhabditina</taxon>
        <taxon>Diplogasteromorpha</taxon>
        <taxon>Diplogasteroidea</taxon>
        <taxon>Neodiplogasteridae</taxon>
        <taxon>Pristionchus</taxon>
    </lineage>
</organism>